<organism evidence="11 12">
    <name type="scientific">Elsinoe batatas</name>
    <dbReference type="NCBI Taxonomy" id="2601811"/>
    <lineage>
        <taxon>Eukaryota</taxon>
        <taxon>Fungi</taxon>
        <taxon>Dikarya</taxon>
        <taxon>Ascomycota</taxon>
        <taxon>Pezizomycotina</taxon>
        <taxon>Dothideomycetes</taxon>
        <taxon>Dothideomycetidae</taxon>
        <taxon>Myriangiales</taxon>
        <taxon>Elsinoaceae</taxon>
        <taxon>Elsinoe</taxon>
    </lineage>
</organism>
<dbReference type="EC" id="2.7.7.-" evidence="9"/>
<feature type="compositionally biased region" description="Polar residues" evidence="10">
    <location>
        <begin position="55"/>
        <end position="68"/>
    </location>
</feature>
<reference evidence="11" key="1">
    <citation type="submission" date="2021-07" db="EMBL/GenBank/DDBJ databases">
        <title>Elsinoe batatas strain:CRI-CJ2 Genome sequencing and assembly.</title>
        <authorList>
            <person name="Huang L."/>
        </authorList>
    </citation>
    <scope>NUCLEOTIDE SEQUENCE</scope>
    <source>
        <strain evidence="11">CRI-CJ2</strain>
    </source>
</reference>
<dbReference type="FunFam" id="3.90.920.10:FF:000002">
    <property type="entry name" value="DNA primase"/>
    <property type="match status" value="1"/>
</dbReference>
<comment type="similarity">
    <text evidence="1 9">Belongs to the eukaryotic-type primase small subunit family.</text>
</comment>
<dbReference type="EMBL" id="JAESVG020000003">
    <property type="protein sequence ID" value="KAG8629577.1"/>
    <property type="molecule type" value="Genomic_DNA"/>
</dbReference>
<dbReference type="OrthoDB" id="19606at2759"/>
<evidence type="ECO:0000256" key="6">
    <source>
        <dbReference type="ARBA" id="ARBA00022705"/>
    </source>
</evidence>
<comment type="caution">
    <text evidence="11">The sequence shown here is derived from an EMBL/GenBank/DDBJ whole genome shotgun (WGS) entry which is preliminary data.</text>
</comment>
<evidence type="ECO:0000256" key="3">
    <source>
        <dbReference type="ARBA" id="ARBA00022515"/>
    </source>
</evidence>
<dbReference type="SUPFAM" id="SSF56747">
    <property type="entry name" value="Prim-pol domain"/>
    <property type="match status" value="1"/>
</dbReference>
<dbReference type="GO" id="GO:0003899">
    <property type="term" value="F:DNA-directed RNA polymerase activity"/>
    <property type="evidence" value="ECO:0007669"/>
    <property type="project" value="InterPro"/>
</dbReference>
<dbReference type="Proteomes" id="UP000809789">
    <property type="component" value="Unassembled WGS sequence"/>
</dbReference>
<evidence type="ECO:0000256" key="5">
    <source>
        <dbReference type="ARBA" id="ARBA00022695"/>
    </source>
</evidence>
<dbReference type="InterPro" id="IPR002755">
    <property type="entry name" value="DNA_primase_S"/>
</dbReference>
<accession>A0A8K0L5Y8</accession>
<dbReference type="InterPro" id="IPR014052">
    <property type="entry name" value="DNA_primase_ssu_euk/arc"/>
</dbReference>
<keyword evidence="3 9" id="KW-0639">Primosome</keyword>
<keyword evidence="5" id="KW-0548">Nucleotidyltransferase</keyword>
<feature type="region of interest" description="Disordered" evidence="10">
    <location>
        <begin position="1"/>
        <end position="71"/>
    </location>
</feature>
<dbReference type="AlphaFoldDB" id="A0A8K0L5Y8"/>
<dbReference type="Pfam" id="PF01896">
    <property type="entry name" value="DNA_primase_S"/>
    <property type="match status" value="1"/>
</dbReference>
<proteinExistence type="inferred from homology"/>
<dbReference type="CDD" id="cd04860">
    <property type="entry name" value="AE_Prim_S"/>
    <property type="match status" value="1"/>
</dbReference>
<sequence length="487" mass="54937">MPHAVSPASSPPVEDATMSDLPPASSPPNDSQDTPAAATKLDDIFADDGSDDEFSSSPVKQQSSQEETGLSAATIRASDPDTLMTFYSRLFPFRQLFLWLNASPTPQTQFTNREFAFVLPSDAYIRYQSFQTSDALRKQCLQMTPVRFEIGPEYTLNPRDRKSVRKQGAFRPITKELVFDVDLTDYDDIRTCCQKANICPKCWVFATLAIKVIDRALREDFGFRHLLWVYSGRRGVHCWVSDRRARTMEDSTRKAVAGYLEVLRGSGQGKSRVNARRPLHPHIERSLKLLDLSFSSAILEAQDPFRSSEGEKRLLSLIPDPVLSTALSKKWDSTPNRSSTQKWADIDALASFGNLSISTTSLRDVKQDIRLEYTYPRLDAEVSKKLNHLLKSPFVIHPGTGRVCVPIDVSRVDDFDPFSVPTVQELLGEIDAWTPTGGEDASKVQDWQKTSLRPYVEYFKRFVDGLVKEESGEKKRSREQEGEGMEF</sequence>
<keyword evidence="4 9" id="KW-0808">Transferase</keyword>
<evidence type="ECO:0000256" key="9">
    <source>
        <dbReference type="RuleBase" id="RU003514"/>
    </source>
</evidence>
<evidence type="ECO:0000256" key="8">
    <source>
        <dbReference type="ARBA" id="ARBA00023163"/>
    </source>
</evidence>
<dbReference type="PANTHER" id="PTHR10536">
    <property type="entry name" value="DNA PRIMASE SMALL SUBUNIT"/>
    <property type="match status" value="1"/>
</dbReference>
<dbReference type="GO" id="GO:0006269">
    <property type="term" value="P:DNA replication, synthesis of primer"/>
    <property type="evidence" value="ECO:0007669"/>
    <property type="project" value="UniProtKB-KW"/>
</dbReference>
<evidence type="ECO:0000256" key="2">
    <source>
        <dbReference type="ARBA" id="ARBA00022478"/>
    </source>
</evidence>
<keyword evidence="8" id="KW-0804">Transcription</keyword>
<evidence type="ECO:0000256" key="7">
    <source>
        <dbReference type="ARBA" id="ARBA00022723"/>
    </source>
</evidence>
<keyword evidence="2 9" id="KW-0240">DNA-directed RNA polymerase</keyword>
<evidence type="ECO:0000256" key="1">
    <source>
        <dbReference type="ARBA" id="ARBA00009762"/>
    </source>
</evidence>
<keyword evidence="12" id="KW-1185">Reference proteome</keyword>
<feature type="compositionally biased region" description="Acidic residues" evidence="10">
    <location>
        <begin position="44"/>
        <end position="54"/>
    </location>
</feature>
<dbReference type="GO" id="GO:0046872">
    <property type="term" value="F:metal ion binding"/>
    <property type="evidence" value="ECO:0007669"/>
    <property type="project" value="UniProtKB-KW"/>
</dbReference>
<evidence type="ECO:0000256" key="4">
    <source>
        <dbReference type="ARBA" id="ARBA00022679"/>
    </source>
</evidence>
<feature type="compositionally biased region" description="Low complexity" evidence="10">
    <location>
        <begin position="1"/>
        <end position="13"/>
    </location>
</feature>
<protein>
    <recommendedName>
        <fullName evidence="9">DNA primase</fullName>
        <ecNumber evidence="9">2.7.7.-</ecNumber>
    </recommendedName>
</protein>
<dbReference type="GO" id="GO:0005658">
    <property type="term" value="C:alpha DNA polymerase:primase complex"/>
    <property type="evidence" value="ECO:0007669"/>
    <property type="project" value="UniProtKB-ARBA"/>
</dbReference>
<keyword evidence="7" id="KW-0479">Metal-binding</keyword>
<evidence type="ECO:0000313" key="11">
    <source>
        <dbReference type="EMBL" id="KAG8629577.1"/>
    </source>
</evidence>
<name>A0A8K0L5Y8_9PEZI</name>
<dbReference type="Gene3D" id="3.90.920.10">
    <property type="entry name" value="DNA primase, PRIM domain"/>
    <property type="match status" value="1"/>
</dbReference>
<gene>
    <name evidence="11" type="ORF">KVT40_003442</name>
</gene>
<keyword evidence="6 9" id="KW-0235">DNA replication</keyword>
<evidence type="ECO:0000313" key="12">
    <source>
        <dbReference type="Proteomes" id="UP000809789"/>
    </source>
</evidence>
<dbReference type="NCBIfam" id="TIGR00335">
    <property type="entry name" value="primase_sml"/>
    <property type="match status" value="1"/>
</dbReference>
<evidence type="ECO:0000256" key="10">
    <source>
        <dbReference type="SAM" id="MobiDB-lite"/>
    </source>
</evidence>